<gene>
    <name evidence="6" type="primary">sbcC</name>
    <name evidence="6" type="ORF">ERS852568_02306</name>
</gene>
<keyword evidence="6" id="KW-0269">Exonuclease</keyword>
<dbReference type="RefSeq" id="WP_055208132.1">
    <property type="nucleotide sequence ID" value="NZ_CZBO01000005.1"/>
</dbReference>
<dbReference type="SUPFAM" id="SSF52540">
    <property type="entry name" value="P-loop containing nucleoside triphosphate hydrolases"/>
    <property type="match status" value="2"/>
</dbReference>
<evidence type="ECO:0000256" key="1">
    <source>
        <dbReference type="ARBA" id="ARBA00006930"/>
    </source>
</evidence>
<dbReference type="GO" id="GO:0016887">
    <property type="term" value="F:ATP hydrolysis activity"/>
    <property type="evidence" value="ECO:0007669"/>
    <property type="project" value="InterPro"/>
</dbReference>
<evidence type="ECO:0000259" key="5">
    <source>
        <dbReference type="Pfam" id="PF13476"/>
    </source>
</evidence>
<keyword evidence="4" id="KW-0175">Coiled coil</keyword>
<feature type="coiled-coil region" evidence="4">
    <location>
        <begin position="605"/>
        <end position="659"/>
    </location>
</feature>
<dbReference type="PANTHER" id="PTHR32114:SF2">
    <property type="entry name" value="ABC TRANSPORTER ABCH.3"/>
    <property type="match status" value="1"/>
</dbReference>
<evidence type="ECO:0000313" key="6">
    <source>
        <dbReference type="EMBL" id="CUQ19993.1"/>
    </source>
</evidence>
<dbReference type="InterPro" id="IPR038729">
    <property type="entry name" value="Rad50/SbcC_AAA"/>
</dbReference>
<dbReference type="PANTHER" id="PTHR32114">
    <property type="entry name" value="ABC TRANSPORTER ABCH.3"/>
    <property type="match status" value="1"/>
</dbReference>
<name>A0A174UC99_9CLOT</name>
<dbReference type="Proteomes" id="UP000095563">
    <property type="component" value="Unassembled WGS sequence"/>
</dbReference>
<evidence type="ECO:0000313" key="7">
    <source>
        <dbReference type="Proteomes" id="UP000095563"/>
    </source>
</evidence>
<keyword evidence="6" id="KW-0540">Nuclease</keyword>
<dbReference type="GO" id="GO:0006302">
    <property type="term" value="P:double-strand break repair"/>
    <property type="evidence" value="ECO:0007669"/>
    <property type="project" value="InterPro"/>
</dbReference>
<reference evidence="6 7" key="1">
    <citation type="submission" date="2015-09" db="EMBL/GenBank/DDBJ databases">
        <authorList>
            <consortium name="Pathogen Informatics"/>
        </authorList>
    </citation>
    <scope>NUCLEOTIDE SEQUENCE [LARGE SCALE GENOMIC DNA]</scope>
    <source>
        <strain evidence="6 7">2789STDY5834956</strain>
    </source>
</reference>
<feature type="domain" description="Rad50/SbcC-type AAA" evidence="5">
    <location>
        <begin position="6"/>
        <end position="200"/>
    </location>
</feature>
<accession>A0A174UC99</accession>
<feature type="coiled-coil region" evidence="4">
    <location>
        <begin position="685"/>
        <end position="860"/>
    </location>
</feature>
<proteinExistence type="inferred from homology"/>
<dbReference type="InterPro" id="IPR027417">
    <property type="entry name" value="P-loop_NTPase"/>
</dbReference>
<dbReference type="Gene3D" id="3.40.50.300">
    <property type="entry name" value="P-loop containing nucleotide triphosphate hydrolases"/>
    <property type="match status" value="2"/>
</dbReference>
<feature type="coiled-coil region" evidence="4">
    <location>
        <begin position="326"/>
        <end position="360"/>
    </location>
</feature>
<dbReference type="GO" id="GO:0004527">
    <property type="term" value="F:exonuclease activity"/>
    <property type="evidence" value="ECO:0007669"/>
    <property type="project" value="UniProtKB-KW"/>
</dbReference>
<evidence type="ECO:0000256" key="2">
    <source>
        <dbReference type="ARBA" id="ARBA00011322"/>
    </source>
</evidence>
<dbReference type="Pfam" id="PF13476">
    <property type="entry name" value="AAA_23"/>
    <property type="match status" value="1"/>
</dbReference>
<comment type="similarity">
    <text evidence="1">Belongs to the SMC family. SbcC subfamily.</text>
</comment>
<sequence length="1040" mass="119303">MRPVNLIISAFGPYAKRQELDFEKLNGRNIFVITGTTGAGKTTIFDAISYALYGEASGESRENDSLRSHFAESDVETFVELDFELRGEVYKIRRSPKQPKKKVRGEGFTEKDAEAVLEMPKGKVISGVNNVNEKINEILGINKAQFKQIVMLPQGEFKKLLLANSVEREDVFRKIFNTYNFESIQKSLKEKALNLSKDRNLCKDRMKTHLNNIQGKHNIQIGEYIDFLGVINELNELIAKEEEAYRENESNIKRIKAKLEEKNKEKLIAVQNNEMLIEKEQSLKALDELLLKKESIEKSKILSDRAKKAKEVSYIEKEYIEKANYLSRKETEENECNKNVETLKEKLVELQEAVKNEENKGIYRDKLSEEIGHLKTLEPKIRDYDNIKKLILELEKKSIEVKELINKKDEETKLLKTNKDKREQELKDISELQLRKVNLDNEIENKTKLINEARDAFKTIDLYEKLKVEHNKIKDKYLKQEDIFKKIKHEYEHMEDVYRKEQAGILADSLKDGEACPVCGSLNHPNKAVKSNDNIPTEEELKSKKAEFEKHQLENNNTMMELTKINSEASNILENCNKSLSKLSNDISINPNYDSSSKEEVKNIGINLKSNIEVLNNEIKEIENKINKKEDMESELLKIDGALNKNEELINSLKESDKDIYAKLQANKASLEELERDIPKDIISVDCLNKTIDNKVLELENSKNRLKLVIKNRDESLNMLEGEKAKVKEIIKNIKEASVELNEKNKLFIDSIKTNGFESKEDYIEAKEYIEKINDLDKEIESYNNELSLMKEKNKTLNEKCKDLISININVIDEEIKEIRKEEELKTEEVKNEHSILQNNKNVLKKVIELNKEFNKKEEEYKVIGELADLANGKKSPYISFERYVLASYFQDIIDAANLRLEKMTGERFSLKRKTSKSKGAGQKGLELEIYDNYTASSRDVSSLSGGESFKASLSLALGLSDVVQASSGGVSLETMFVDEGFGTLDPQSLDNAIDSLLELQKGGRLVGIISHVQELKERVDAKIEVVSTKEGSTAKFNIL</sequence>
<dbReference type="EMBL" id="CZBO01000005">
    <property type="protein sequence ID" value="CUQ19993.1"/>
    <property type="molecule type" value="Genomic_DNA"/>
</dbReference>
<feature type="coiled-coil region" evidence="4">
    <location>
        <begin position="231"/>
        <end position="272"/>
    </location>
</feature>
<keyword evidence="6" id="KW-0378">Hydrolase</keyword>
<comment type="subunit">
    <text evidence="2">Heterodimer of SbcC and SbcD.</text>
</comment>
<evidence type="ECO:0000256" key="3">
    <source>
        <dbReference type="ARBA" id="ARBA00013368"/>
    </source>
</evidence>
<feature type="coiled-coil region" evidence="4">
    <location>
        <begin position="387"/>
        <end position="456"/>
    </location>
</feature>
<organism evidence="6 7">
    <name type="scientific">Clostridium baratii</name>
    <dbReference type="NCBI Taxonomy" id="1561"/>
    <lineage>
        <taxon>Bacteria</taxon>
        <taxon>Bacillati</taxon>
        <taxon>Bacillota</taxon>
        <taxon>Clostridia</taxon>
        <taxon>Eubacteriales</taxon>
        <taxon>Clostridiaceae</taxon>
        <taxon>Clostridium</taxon>
    </lineage>
</organism>
<evidence type="ECO:0000256" key="4">
    <source>
        <dbReference type="SAM" id="Coils"/>
    </source>
</evidence>
<dbReference type="AlphaFoldDB" id="A0A174UC99"/>
<dbReference type="Pfam" id="PF13558">
    <property type="entry name" value="SbcC_Walker_B"/>
    <property type="match status" value="1"/>
</dbReference>
<protein>
    <recommendedName>
        <fullName evidence="3">Nuclease SbcCD subunit C</fullName>
    </recommendedName>
</protein>